<sequence>MLTARASVPDNEWLGIRVNRYVGGGTSASFRAKARTCKARLKTHPRLISVSNSGIHVFSNDVSHCARPHLDCESNC</sequence>
<organism evidence="1 2">
    <name type="scientific">Laccaria amethystina LaAM-08-1</name>
    <dbReference type="NCBI Taxonomy" id="1095629"/>
    <lineage>
        <taxon>Eukaryota</taxon>
        <taxon>Fungi</taxon>
        <taxon>Dikarya</taxon>
        <taxon>Basidiomycota</taxon>
        <taxon>Agaricomycotina</taxon>
        <taxon>Agaricomycetes</taxon>
        <taxon>Agaricomycetidae</taxon>
        <taxon>Agaricales</taxon>
        <taxon>Agaricineae</taxon>
        <taxon>Hydnangiaceae</taxon>
        <taxon>Laccaria</taxon>
    </lineage>
</organism>
<name>A0A0C9WJY3_9AGAR</name>
<reference evidence="1 2" key="1">
    <citation type="submission" date="2014-04" db="EMBL/GenBank/DDBJ databases">
        <authorList>
            <consortium name="DOE Joint Genome Institute"/>
            <person name="Kuo A."/>
            <person name="Kohler A."/>
            <person name="Nagy L.G."/>
            <person name="Floudas D."/>
            <person name="Copeland A."/>
            <person name="Barry K.W."/>
            <person name="Cichocki N."/>
            <person name="Veneault-Fourrey C."/>
            <person name="LaButti K."/>
            <person name="Lindquist E.A."/>
            <person name="Lipzen A."/>
            <person name="Lundell T."/>
            <person name="Morin E."/>
            <person name="Murat C."/>
            <person name="Sun H."/>
            <person name="Tunlid A."/>
            <person name="Henrissat B."/>
            <person name="Grigoriev I.V."/>
            <person name="Hibbett D.S."/>
            <person name="Martin F."/>
            <person name="Nordberg H.P."/>
            <person name="Cantor M.N."/>
            <person name="Hua S.X."/>
        </authorList>
    </citation>
    <scope>NUCLEOTIDE SEQUENCE [LARGE SCALE GENOMIC DNA]</scope>
    <source>
        <strain evidence="1 2">LaAM-08-1</strain>
    </source>
</reference>
<keyword evidence="2" id="KW-1185">Reference proteome</keyword>
<evidence type="ECO:0000313" key="1">
    <source>
        <dbReference type="EMBL" id="KIJ95494.1"/>
    </source>
</evidence>
<protein>
    <submittedName>
        <fullName evidence="1">Uncharacterized protein</fullName>
    </submittedName>
</protein>
<accession>A0A0C9WJY3</accession>
<gene>
    <name evidence="1" type="ORF">K443DRAFT_325376</name>
</gene>
<dbReference type="Proteomes" id="UP000054477">
    <property type="component" value="Unassembled WGS sequence"/>
</dbReference>
<evidence type="ECO:0000313" key="2">
    <source>
        <dbReference type="Proteomes" id="UP000054477"/>
    </source>
</evidence>
<proteinExistence type="predicted"/>
<reference evidence="2" key="2">
    <citation type="submission" date="2015-01" db="EMBL/GenBank/DDBJ databases">
        <title>Evolutionary Origins and Diversification of the Mycorrhizal Mutualists.</title>
        <authorList>
            <consortium name="DOE Joint Genome Institute"/>
            <consortium name="Mycorrhizal Genomics Consortium"/>
            <person name="Kohler A."/>
            <person name="Kuo A."/>
            <person name="Nagy L.G."/>
            <person name="Floudas D."/>
            <person name="Copeland A."/>
            <person name="Barry K.W."/>
            <person name="Cichocki N."/>
            <person name="Veneault-Fourrey C."/>
            <person name="LaButti K."/>
            <person name="Lindquist E.A."/>
            <person name="Lipzen A."/>
            <person name="Lundell T."/>
            <person name="Morin E."/>
            <person name="Murat C."/>
            <person name="Riley R."/>
            <person name="Ohm R."/>
            <person name="Sun H."/>
            <person name="Tunlid A."/>
            <person name="Henrissat B."/>
            <person name="Grigoriev I.V."/>
            <person name="Hibbett D.S."/>
            <person name="Martin F."/>
        </authorList>
    </citation>
    <scope>NUCLEOTIDE SEQUENCE [LARGE SCALE GENOMIC DNA]</scope>
    <source>
        <strain evidence="2">LaAM-08-1</strain>
    </source>
</reference>
<dbReference type="AlphaFoldDB" id="A0A0C9WJY3"/>
<dbReference type="EMBL" id="KN838754">
    <property type="protein sequence ID" value="KIJ95494.1"/>
    <property type="molecule type" value="Genomic_DNA"/>
</dbReference>
<dbReference type="HOGENOM" id="CLU_2654870_0_0_1"/>